<evidence type="ECO:0000313" key="2">
    <source>
        <dbReference type="EMBL" id="MBE9029538.1"/>
    </source>
</evidence>
<dbReference type="InterPro" id="IPR001173">
    <property type="entry name" value="Glyco_trans_2-like"/>
</dbReference>
<sequence>MNDWLVTVLINNYNYAQFIEQAIQSALQQSYPHLEIIVVDDGSTDDSPAVIRQYEPQVKAIFKDNGGQASAFNAGFRASRGEIICILDADDIWLPDKVQSVVNAFAQSEAASVIYHRVQNIDIDRQSQGLPWPPYPVIRADVQNQVITMGGWWPFPPSTGLSFTRDFMAQVLPIPEVPYRLCADTYLADLAPFFGAVIGIETPLSLFRIHNANNWSHDAQIQAREKAYYETRMAMVNQVLREQGRSVQVSLNDHLPYCRMQCLLGDKTNIGRLMWLELANPWEPRILARLKSALRWWKYWWA</sequence>
<dbReference type="PANTHER" id="PTHR22916">
    <property type="entry name" value="GLYCOSYLTRANSFERASE"/>
    <property type="match status" value="1"/>
</dbReference>
<accession>A0A928Z3R7</accession>
<dbReference type="Pfam" id="PF00535">
    <property type="entry name" value="Glycos_transf_2"/>
    <property type="match status" value="1"/>
</dbReference>
<evidence type="ECO:0000313" key="3">
    <source>
        <dbReference type="Proteomes" id="UP000625316"/>
    </source>
</evidence>
<dbReference type="AlphaFoldDB" id="A0A928Z3R7"/>
<gene>
    <name evidence="2" type="ORF">IQ266_07145</name>
</gene>
<dbReference type="PANTHER" id="PTHR22916:SF65">
    <property type="entry name" value="SLR1065 PROTEIN"/>
    <property type="match status" value="1"/>
</dbReference>
<name>A0A928Z3R7_9CYAN</name>
<keyword evidence="3" id="KW-1185">Reference proteome</keyword>
<protein>
    <submittedName>
        <fullName evidence="2">Glycosyltransferase</fullName>
    </submittedName>
</protein>
<dbReference type="EMBL" id="JADEXQ010000017">
    <property type="protein sequence ID" value="MBE9029538.1"/>
    <property type="molecule type" value="Genomic_DNA"/>
</dbReference>
<dbReference type="SUPFAM" id="SSF53448">
    <property type="entry name" value="Nucleotide-diphospho-sugar transferases"/>
    <property type="match status" value="1"/>
</dbReference>
<feature type="domain" description="Glycosyltransferase 2-like" evidence="1">
    <location>
        <begin position="7"/>
        <end position="128"/>
    </location>
</feature>
<dbReference type="RefSeq" id="WP_264324356.1">
    <property type="nucleotide sequence ID" value="NZ_JADEXQ010000017.1"/>
</dbReference>
<organism evidence="2 3">
    <name type="scientific">Romeriopsis navalis LEGE 11480</name>
    <dbReference type="NCBI Taxonomy" id="2777977"/>
    <lineage>
        <taxon>Bacteria</taxon>
        <taxon>Bacillati</taxon>
        <taxon>Cyanobacteriota</taxon>
        <taxon>Cyanophyceae</taxon>
        <taxon>Leptolyngbyales</taxon>
        <taxon>Leptolyngbyaceae</taxon>
        <taxon>Romeriopsis</taxon>
        <taxon>Romeriopsis navalis</taxon>
    </lineage>
</organism>
<comment type="caution">
    <text evidence="2">The sequence shown here is derived from an EMBL/GenBank/DDBJ whole genome shotgun (WGS) entry which is preliminary data.</text>
</comment>
<dbReference type="Gene3D" id="3.90.550.10">
    <property type="entry name" value="Spore Coat Polysaccharide Biosynthesis Protein SpsA, Chain A"/>
    <property type="match status" value="1"/>
</dbReference>
<dbReference type="Proteomes" id="UP000625316">
    <property type="component" value="Unassembled WGS sequence"/>
</dbReference>
<dbReference type="InterPro" id="IPR029044">
    <property type="entry name" value="Nucleotide-diphossugar_trans"/>
</dbReference>
<evidence type="ECO:0000259" key="1">
    <source>
        <dbReference type="Pfam" id="PF00535"/>
    </source>
</evidence>
<proteinExistence type="predicted"/>
<reference evidence="2" key="1">
    <citation type="submission" date="2020-10" db="EMBL/GenBank/DDBJ databases">
        <authorList>
            <person name="Castelo-Branco R."/>
            <person name="Eusebio N."/>
            <person name="Adriana R."/>
            <person name="Vieira A."/>
            <person name="Brugerolle De Fraissinette N."/>
            <person name="Rezende De Castro R."/>
            <person name="Schneider M.P."/>
            <person name="Vasconcelos V."/>
            <person name="Leao P.N."/>
        </authorList>
    </citation>
    <scope>NUCLEOTIDE SEQUENCE</scope>
    <source>
        <strain evidence="2">LEGE 11480</strain>
    </source>
</reference>